<sequence>MTQSNNLTIPCELFFPDIFWTGNYRQIRSKFSFNTTIKLIANEIYSSEFTVESYNEIEQKIISFMKEEQNYS</sequence>
<dbReference type="Proteomes" id="UP001208689">
    <property type="component" value="Chromosome"/>
</dbReference>
<evidence type="ECO:0000313" key="2">
    <source>
        <dbReference type="Proteomes" id="UP001208689"/>
    </source>
</evidence>
<accession>A0ABY6HRV6</accession>
<keyword evidence="2" id="KW-1185">Reference proteome</keyword>
<proteinExistence type="predicted"/>
<organism evidence="1 2">
    <name type="scientific">Candidatus Lokiarchaeum ossiferum</name>
    <dbReference type="NCBI Taxonomy" id="2951803"/>
    <lineage>
        <taxon>Archaea</taxon>
        <taxon>Promethearchaeati</taxon>
        <taxon>Promethearchaeota</taxon>
        <taxon>Promethearchaeia</taxon>
        <taxon>Promethearchaeales</taxon>
        <taxon>Promethearchaeaceae</taxon>
        <taxon>Candidatus Lokiarchaeum</taxon>
    </lineage>
</organism>
<gene>
    <name evidence="1" type="ORF">NEF87_002530</name>
</gene>
<protein>
    <submittedName>
        <fullName evidence="1">Uncharacterized protein</fullName>
    </submittedName>
</protein>
<dbReference type="EMBL" id="CP104013">
    <property type="protein sequence ID" value="UYP46245.1"/>
    <property type="molecule type" value="Genomic_DNA"/>
</dbReference>
<name>A0ABY6HRV6_9ARCH</name>
<reference evidence="1" key="1">
    <citation type="submission" date="2022-09" db="EMBL/GenBank/DDBJ databases">
        <title>Actin cytoskeleton and complex cell architecture in an #Asgard archaeon.</title>
        <authorList>
            <person name="Ponce Toledo R.I."/>
            <person name="Schleper C."/>
            <person name="Rodrigues Oliveira T."/>
            <person name="Wollweber F."/>
            <person name="Xu J."/>
            <person name="Rittmann S."/>
            <person name="Klingl A."/>
            <person name="Pilhofer M."/>
        </authorList>
    </citation>
    <scope>NUCLEOTIDE SEQUENCE</scope>
    <source>
        <strain evidence="1">B-35</strain>
    </source>
</reference>
<evidence type="ECO:0000313" key="1">
    <source>
        <dbReference type="EMBL" id="UYP46245.1"/>
    </source>
</evidence>